<gene>
    <name evidence="2" type="ORF">BECKLFY1418C_GA0070996_110411</name>
</gene>
<dbReference type="SUPFAM" id="SSF52129">
    <property type="entry name" value="Caspase-like"/>
    <property type="match status" value="1"/>
</dbReference>
<evidence type="ECO:0000313" key="2">
    <source>
        <dbReference type="EMBL" id="VFK21847.1"/>
    </source>
</evidence>
<dbReference type="EMBL" id="CAADFN010000104">
    <property type="protein sequence ID" value="VFK21847.1"/>
    <property type="molecule type" value="Genomic_DNA"/>
</dbReference>
<dbReference type="Pfam" id="PF00656">
    <property type="entry name" value="Peptidase_C14"/>
    <property type="match status" value="1"/>
</dbReference>
<dbReference type="InterPro" id="IPR011600">
    <property type="entry name" value="Pept_C14_caspase"/>
</dbReference>
<proteinExistence type="predicted"/>
<dbReference type="InterPro" id="IPR029030">
    <property type="entry name" value="Caspase-like_dom_sf"/>
</dbReference>
<organism evidence="2">
    <name type="scientific">Candidatus Kentrum sp. LFY</name>
    <dbReference type="NCBI Taxonomy" id="2126342"/>
    <lineage>
        <taxon>Bacteria</taxon>
        <taxon>Pseudomonadati</taxon>
        <taxon>Pseudomonadota</taxon>
        <taxon>Gammaproteobacteria</taxon>
        <taxon>Candidatus Kentrum</taxon>
    </lineage>
</organism>
<name>A0A450WXT0_9GAMM</name>
<dbReference type="Gene3D" id="3.40.50.1460">
    <property type="match status" value="1"/>
</dbReference>
<dbReference type="GO" id="GO:0004197">
    <property type="term" value="F:cysteine-type endopeptidase activity"/>
    <property type="evidence" value="ECO:0007669"/>
    <property type="project" value="InterPro"/>
</dbReference>
<evidence type="ECO:0000259" key="1">
    <source>
        <dbReference type="Pfam" id="PF00656"/>
    </source>
</evidence>
<feature type="domain" description="Peptidase C14 caspase" evidence="1">
    <location>
        <begin position="202"/>
        <end position="449"/>
    </location>
</feature>
<reference evidence="2" key="1">
    <citation type="submission" date="2019-02" db="EMBL/GenBank/DDBJ databases">
        <authorList>
            <person name="Gruber-Vodicka R. H."/>
            <person name="Seah K. B. B."/>
        </authorList>
    </citation>
    <scope>NUCLEOTIDE SEQUENCE</scope>
    <source>
        <strain evidence="2">BECK_BY7</strain>
    </source>
</reference>
<dbReference type="AlphaFoldDB" id="A0A450WXT0"/>
<sequence length="458" mass="50566">MAWTPTGYYTASLDGDRLIGWHINQGENRIALYYPAERLAGRFRKSRVVAYYLATGGDLDEAISLANAELPRRLRVTRTDVEALPAIVLPMVFIAKPRFSMREMTTERPSLPMEVEARSVNEHPVTEVWVTVNDRPPGKEHVKGFRDSRHVEFATTVELEPGGNRIAVYARNHYTESGPELLVVTRKDPEPRPTPKPNLYLLAIGVSDYGEGGLTDLNYADDDARAMRRVLKTQEGGLYGTVETRVLTDGEARRSDVLKGLKWLRNKSTQHDVSVIFVAGHGMNDEYKEYYFLPGNADAEEPDIGGVKWLEFHDTVERLPGVRWLLVDTCHAGNVTGAGERGRGLRPVDSDITDALRALKGAAGSVVIMSAATGQEASLESGEWRHGDSEGHGAFTKALLEGLEGAILPDATSRGGRTGIEELDLYVTNRVKELTEGRQHPMTSIPTMMSNFPVAVVD</sequence>
<protein>
    <submittedName>
        <fullName evidence="2">Uncharacterized protein, contains caspase domain</fullName>
    </submittedName>
</protein>
<accession>A0A450WXT0</accession>
<dbReference type="GO" id="GO:0006508">
    <property type="term" value="P:proteolysis"/>
    <property type="evidence" value="ECO:0007669"/>
    <property type="project" value="InterPro"/>
</dbReference>